<keyword evidence="2" id="KW-0472">Membrane</keyword>
<organism evidence="3 4">
    <name type="scientific">Pandoravirus japonicus</name>
    <dbReference type="NCBI Taxonomy" id="2823154"/>
    <lineage>
        <taxon>Viruses</taxon>
        <taxon>Pandoravirus</taxon>
    </lineage>
</organism>
<reference evidence="3" key="1">
    <citation type="submission" date="2021-04" db="EMBL/GenBank/DDBJ databases">
        <title>Draft Genome Sequence of Pandoravirus japonicus, Isolated from the Sabaishi River of Niigata, Japan.</title>
        <authorList>
            <person name="Hosokawa N."/>
            <person name="Takahashi H."/>
            <person name="Aoki K."/>
            <person name="Takemura M."/>
        </authorList>
    </citation>
    <scope>NUCLEOTIDE SEQUENCE</scope>
</reference>
<feature type="region of interest" description="Disordered" evidence="1">
    <location>
        <begin position="15"/>
        <end position="45"/>
    </location>
</feature>
<evidence type="ECO:0000256" key="2">
    <source>
        <dbReference type="SAM" id="Phobius"/>
    </source>
</evidence>
<dbReference type="EMBL" id="LC625835">
    <property type="protein sequence ID" value="BCU03640.1"/>
    <property type="molecule type" value="Genomic_DNA"/>
</dbReference>
<keyword evidence="2" id="KW-0812">Transmembrane</keyword>
<accession>A0A811BQN4</accession>
<sequence>MNNLPDLSSQEYAALKEKNDRDHRRNPDALLERRQGPRGDRCSPRRQVGLPVFVFFFFFFLVFRRAFYMFSPSWAMSAISRRRACRGPGWEALYGEVWDAAMAYRKDIVAGRVANKSIH</sequence>
<evidence type="ECO:0000256" key="1">
    <source>
        <dbReference type="SAM" id="MobiDB-lite"/>
    </source>
</evidence>
<dbReference type="Proteomes" id="UP001253637">
    <property type="component" value="Segment"/>
</dbReference>
<evidence type="ECO:0000313" key="3">
    <source>
        <dbReference type="EMBL" id="BCU03640.1"/>
    </source>
</evidence>
<protein>
    <submittedName>
        <fullName evidence="3">Uncharacterized protein</fullName>
    </submittedName>
</protein>
<name>A0A811BQN4_9VIRU</name>
<keyword evidence="2" id="KW-1133">Transmembrane helix</keyword>
<feature type="transmembrane region" description="Helical" evidence="2">
    <location>
        <begin position="48"/>
        <end position="67"/>
    </location>
</feature>
<evidence type="ECO:0000313" key="4">
    <source>
        <dbReference type="Proteomes" id="UP001253637"/>
    </source>
</evidence>
<feature type="compositionally biased region" description="Basic and acidic residues" evidence="1">
    <location>
        <begin position="15"/>
        <end position="43"/>
    </location>
</feature>
<proteinExistence type="predicted"/>